<dbReference type="EMBL" id="JACPUR010000017">
    <property type="protein sequence ID" value="MBI3127262.1"/>
    <property type="molecule type" value="Genomic_DNA"/>
</dbReference>
<accession>A0A932I000</accession>
<organism evidence="1 2">
    <name type="scientific">Tectimicrobiota bacterium</name>
    <dbReference type="NCBI Taxonomy" id="2528274"/>
    <lineage>
        <taxon>Bacteria</taxon>
        <taxon>Pseudomonadati</taxon>
        <taxon>Nitrospinota/Tectimicrobiota group</taxon>
        <taxon>Candidatus Tectimicrobiota</taxon>
    </lineage>
</organism>
<name>A0A932I000_UNCTE</name>
<comment type="caution">
    <text evidence="1">The sequence shown here is derived from an EMBL/GenBank/DDBJ whole genome shotgun (WGS) entry which is preliminary data.</text>
</comment>
<dbReference type="Proteomes" id="UP000782312">
    <property type="component" value="Unassembled WGS sequence"/>
</dbReference>
<dbReference type="PANTHER" id="PTHR31118">
    <property type="entry name" value="CYCLASE-LIKE PROTEIN 2"/>
    <property type="match status" value="1"/>
</dbReference>
<dbReference type="Gene3D" id="3.50.30.50">
    <property type="entry name" value="Putative cyclase"/>
    <property type="match status" value="1"/>
</dbReference>
<dbReference type="GO" id="GO:0019441">
    <property type="term" value="P:L-tryptophan catabolic process to kynurenine"/>
    <property type="evidence" value="ECO:0007669"/>
    <property type="project" value="InterPro"/>
</dbReference>
<gene>
    <name evidence="1" type="ORF">HYZ11_06630</name>
</gene>
<dbReference type="SUPFAM" id="SSF102198">
    <property type="entry name" value="Putative cyclase"/>
    <property type="match status" value="1"/>
</dbReference>
<dbReference type="AlphaFoldDB" id="A0A932I000"/>
<protein>
    <submittedName>
        <fullName evidence="1">Cyclase family protein</fullName>
    </submittedName>
</protein>
<evidence type="ECO:0000313" key="2">
    <source>
        <dbReference type="Proteomes" id="UP000782312"/>
    </source>
</evidence>
<proteinExistence type="predicted"/>
<dbReference type="InterPro" id="IPR037175">
    <property type="entry name" value="KFase_sf"/>
</dbReference>
<dbReference type="PANTHER" id="PTHR31118:SF12">
    <property type="entry name" value="CYCLASE-LIKE PROTEIN 2"/>
    <property type="match status" value="1"/>
</dbReference>
<dbReference type="InterPro" id="IPR007325">
    <property type="entry name" value="KFase/CYL"/>
</dbReference>
<reference evidence="1" key="1">
    <citation type="submission" date="2020-07" db="EMBL/GenBank/DDBJ databases">
        <title>Huge and variable diversity of episymbiotic CPR bacteria and DPANN archaea in groundwater ecosystems.</title>
        <authorList>
            <person name="He C.Y."/>
            <person name="Keren R."/>
            <person name="Whittaker M."/>
            <person name="Farag I.F."/>
            <person name="Doudna J."/>
            <person name="Cate J.H.D."/>
            <person name="Banfield J.F."/>
        </authorList>
    </citation>
    <scope>NUCLEOTIDE SEQUENCE</scope>
    <source>
        <strain evidence="1">NC_groundwater_763_Ag_S-0.2um_68_21</strain>
    </source>
</reference>
<dbReference type="Pfam" id="PF04199">
    <property type="entry name" value="Cyclase"/>
    <property type="match status" value="1"/>
</dbReference>
<dbReference type="GO" id="GO:0004061">
    <property type="term" value="F:arylformamidase activity"/>
    <property type="evidence" value="ECO:0007669"/>
    <property type="project" value="InterPro"/>
</dbReference>
<evidence type="ECO:0000313" key="1">
    <source>
        <dbReference type="EMBL" id="MBI3127262.1"/>
    </source>
</evidence>
<sequence length="237" mass="26795">MAYKNHQIVDLTQPIYVGMPVFVGHPDTWRWTHMTHEVSAASGRFKSEMSYYSGIVQVCEHGPTHVDSISHLDPSPSAPHIDKMPFDFFYSRGITIDFENVADNSYISADDIKRRLDKYKLEIRPGDTLLYTYGHYKRHYPRPSYTTAYAGWTREAAEYVYGQCGCLNVGTDAPSMDMAQSPEYPCHLVCRDLGRTNTENLCNVEEVVGKEFLYIGLPLKIRDGSGSPIRAIAVLNA</sequence>